<organism evidence="1 2">
    <name type="scientific">Imbroritus primus</name>
    <dbReference type="NCBI Taxonomy" id="3058603"/>
    <lineage>
        <taxon>Bacteria</taxon>
        <taxon>Pseudomonadati</taxon>
        <taxon>Pseudomonadota</taxon>
        <taxon>Betaproteobacteria</taxon>
        <taxon>Burkholderiales</taxon>
        <taxon>Burkholderiaceae</taxon>
        <taxon>Imbroritus</taxon>
    </lineage>
</organism>
<proteinExistence type="predicted"/>
<comment type="caution">
    <text evidence="1">The sequence shown here is derived from an EMBL/GenBank/DDBJ whole genome shotgun (WGS) entry which is preliminary data.</text>
</comment>
<keyword evidence="2" id="KW-1185">Reference proteome</keyword>
<dbReference type="EMBL" id="AKCV02000007">
    <property type="protein sequence ID" value="TMS59453.1"/>
    <property type="molecule type" value="Genomic_DNA"/>
</dbReference>
<sequence>MDEQPKILTIVNEPTVAPVDLLARAQFFAGLTRLQLQRIAAISVIHTYDKDAHIYRTGEIAQHLYVLAQGMVRFAVGLGGRDNPGSDILHRHEVFGWAAMTPSDNIRIANATCLTPCTVLAINGRELIGLMEQDQPMGYQIMKQLVGLITGTFTASVAG</sequence>
<accession>A0ACD3SU29</accession>
<protein>
    <submittedName>
        <fullName evidence="1">Cyclic nucleotide-binding domain-containing protein</fullName>
    </submittedName>
</protein>
<name>A0ACD3SU29_9BURK</name>
<gene>
    <name evidence="1" type="ORF">MW7_002285</name>
</gene>
<evidence type="ECO:0000313" key="1">
    <source>
        <dbReference type="EMBL" id="TMS59453.1"/>
    </source>
</evidence>
<evidence type="ECO:0000313" key="2">
    <source>
        <dbReference type="Proteomes" id="UP000004277"/>
    </source>
</evidence>
<reference evidence="1" key="1">
    <citation type="submission" date="2019-05" db="EMBL/GenBank/DDBJ databases">
        <title>Revised genome assembly of Burkholderiaceae (previously Ralstonia) sp. PBA.</title>
        <authorList>
            <person name="Gan H.M."/>
        </authorList>
    </citation>
    <scope>NUCLEOTIDE SEQUENCE</scope>
    <source>
        <strain evidence="1">PBA</strain>
    </source>
</reference>
<dbReference type="Proteomes" id="UP000004277">
    <property type="component" value="Unassembled WGS sequence"/>
</dbReference>